<gene>
    <name evidence="2" type="ORF">GCM10007879_30010</name>
</gene>
<dbReference type="GO" id="GO:0016787">
    <property type="term" value="F:hydrolase activity"/>
    <property type="evidence" value="ECO:0007669"/>
    <property type="project" value="UniProtKB-KW"/>
</dbReference>
<evidence type="ECO:0000259" key="1">
    <source>
        <dbReference type="Pfam" id="PF00561"/>
    </source>
</evidence>
<dbReference type="PANTHER" id="PTHR43433">
    <property type="entry name" value="HYDROLASE, ALPHA/BETA FOLD FAMILY PROTEIN"/>
    <property type="match status" value="1"/>
</dbReference>
<dbReference type="PANTHER" id="PTHR43433:SF5">
    <property type="entry name" value="AB HYDROLASE-1 DOMAIN-CONTAINING PROTEIN"/>
    <property type="match status" value="1"/>
</dbReference>
<dbReference type="Gene3D" id="3.40.50.1820">
    <property type="entry name" value="alpha/beta hydrolase"/>
    <property type="match status" value="1"/>
</dbReference>
<protein>
    <submittedName>
        <fullName evidence="2">Alpha/beta hydrolase</fullName>
    </submittedName>
</protein>
<organism evidence="2 3">
    <name type="scientific">Maritalea porphyrae</name>
    <dbReference type="NCBI Taxonomy" id="880732"/>
    <lineage>
        <taxon>Bacteria</taxon>
        <taxon>Pseudomonadati</taxon>
        <taxon>Pseudomonadota</taxon>
        <taxon>Alphaproteobacteria</taxon>
        <taxon>Hyphomicrobiales</taxon>
        <taxon>Devosiaceae</taxon>
        <taxon>Maritalea</taxon>
    </lineage>
</organism>
<evidence type="ECO:0000313" key="3">
    <source>
        <dbReference type="Proteomes" id="UP001161405"/>
    </source>
</evidence>
<dbReference type="InterPro" id="IPR000073">
    <property type="entry name" value="AB_hydrolase_1"/>
</dbReference>
<comment type="caution">
    <text evidence="2">The sequence shown here is derived from an EMBL/GenBank/DDBJ whole genome shotgun (WGS) entry which is preliminary data.</text>
</comment>
<dbReference type="EMBL" id="BSNI01000002">
    <property type="protein sequence ID" value="GLQ18752.1"/>
    <property type="molecule type" value="Genomic_DNA"/>
</dbReference>
<dbReference type="SUPFAM" id="SSF53474">
    <property type="entry name" value="alpha/beta-Hydrolases"/>
    <property type="match status" value="1"/>
</dbReference>
<evidence type="ECO:0000313" key="2">
    <source>
        <dbReference type="EMBL" id="GLQ18752.1"/>
    </source>
</evidence>
<feature type="domain" description="AB hydrolase-1" evidence="1">
    <location>
        <begin position="20"/>
        <end position="121"/>
    </location>
</feature>
<dbReference type="InterPro" id="IPR050471">
    <property type="entry name" value="AB_hydrolase"/>
</dbReference>
<name>A0ABQ5UVP0_9HYPH</name>
<reference evidence="2" key="2">
    <citation type="submission" date="2023-01" db="EMBL/GenBank/DDBJ databases">
        <title>Draft genome sequence of Maritalea porphyrae strain NBRC 107169.</title>
        <authorList>
            <person name="Sun Q."/>
            <person name="Mori K."/>
        </authorList>
    </citation>
    <scope>NUCLEOTIDE SEQUENCE</scope>
    <source>
        <strain evidence="2">NBRC 107169</strain>
    </source>
</reference>
<keyword evidence="2" id="KW-0378">Hydrolase</keyword>
<dbReference type="RefSeq" id="WP_284365803.1">
    <property type="nucleotide sequence ID" value="NZ_BSNI01000002.1"/>
</dbReference>
<keyword evidence="3" id="KW-1185">Reference proteome</keyword>
<reference evidence="2" key="1">
    <citation type="journal article" date="2014" name="Int. J. Syst. Evol. Microbiol.">
        <title>Complete genome of a new Firmicutes species belonging to the dominant human colonic microbiota ('Ruminococcus bicirculans') reveals two chromosomes and a selective capacity to utilize plant glucans.</title>
        <authorList>
            <consortium name="NISC Comparative Sequencing Program"/>
            <person name="Wegmann U."/>
            <person name="Louis P."/>
            <person name="Goesmann A."/>
            <person name="Henrissat B."/>
            <person name="Duncan S.H."/>
            <person name="Flint H.J."/>
        </authorList>
    </citation>
    <scope>NUCLEOTIDE SEQUENCE</scope>
    <source>
        <strain evidence="2">NBRC 107169</strain>
    </source>
</reference>
<proteinExistence type="predicted"/>
<dbReference type="InterPro" id="IPR029058">
    <property type="entry name" value="AB_hydrolase_fold"/>
</dbReference>
<sequence>MPHFQSEGYEIAYSIYGEGPSILLVHGFGSNGKVNWVDTGWVDSLVRAGYRVITIDNRGHGKSQKIYDSDAYPSSEMAKDSVNLIKFLGLKQIAIMGYSMGARISAYVSMSAPELVKCAVFGGLGERMTIGMTTSGVIVDALLAPTLEEITDKTGRMFRIFADHTKSDRRALAACMASSRQRITEEDISKIELPVLVAVGSEDEVGGRPEPLAALMKQGESYVIEGRDHMRATGDKQFKQAVLSFLERQYPI</sequence>
<accession>A0ABQ5UVP0</accession>
<dbReference type="Pfam" id="PF00561">
    <property type="entry name" value="Abhydrolase_1"/>
    <property type="match status" value="1"/>
</dbReference>
<dbReference type="Proteomes" id="UP001161405">
    <property type="component" value="Unassembled WGS sequence"/>
</dbReference>